<dbReference type="HOGENOM" id="CLU_2379310_0_0_2"/>
<keyword evidence="2" id="KW-1185">Reference proteome</keyword>
<dbReference type="AlphaFoldDB" id="B9LSJ3"/>
<evidence type="ECO:0000313" key="1">
    <source>
        <dbReference type="EMBL" id="ACM57940.1"/>
    </source>
</evidence>
<sequence>MARGAHEPEVGVARLASELLVEERVQPVAERFGPQVRHVVAALAERVAGVSHRREHERQLVGVVRFPVGEAVRLDQQHLVGVGERVEIGVELVS</sequence>
<proteinExistence type="predicted"/>
<name>B9LSJ3_HALLT</name>
<dbReference type="KEGG" id="hla:Hlac_2364"/>
<accession>B9LSJ3</accession>
<protein>
    <submittedName>
        <fullName evidence="1">Uncharacterized protein</fullName>
    </submittedName>
</protein>
<organism evidence="1 2">
    <name type="scientific">Halorubrum lacusprofundi (strain ATCC 49239 / DSM 5036 / JCM 8891 / ACAM 34)</name>
    <dbReference type="NCBI Taxonomy" id="416348"/>
    <lineage>
        <taxon>Archaea</taxon>
        <taxon>Methanobacteriati</taxon>
        <taxon>Methanobacteriota</taxon>
        <taxon>Stenosarchaea group</taxon>
        <taxon>Halobacteria</taxon>
        <taxon>Halobacteriales</taxon>
        <taxon>Haloferacaceae</taxon>
        <taxon>Halorubrum</taxon>
    </lineage>
</organism>
<evidence type="ECO:0000313" key="2">
    <source>
        <dbReference type="Proteomes" id="UP000000740"/>
    </source>
</evidence>
<dbReference type="Proteomes" id="UP000000740">
    <property type="component" value="Chromosome 1"/>
</dbReference>
<reference evidence="1 2" key="1">
    <citation type="journal article" date="2016" name="Stand. Genomic Sci.">
        <title>Complete genome sequence of the Antarctic Halorubrum lacusprofundi type strain ACAM 34.</title>
        <authorList>
            <person name="Anderson I.J."/>
            <person name="DasSarma P."/>
            <person name="Lucas S."/>
            <person name="Copeland A."/>
            <person name="Lapidus A."/>
            <person name="Del Rio T.G."/>
            <person name="Tice H."/>
            <person name="Dalin E."/>
            <person name="Bruce D.C."/>
            <person name="Goodwin L."/>
            <person name="Pitluck S."/>
            <person name="Sims D."/>
            <person name="Brettin T.S."/>
            <person name="Detter J.C."/>
            <person name="Han C.S."/>
            <person name="Larimer F."/>
            <person name="Hauser L."/>
            <person name="Land M."/>
            <person name="Ivanova N."/>
            <person name="Richardson P."/>
            <person name="Cavicchioli R."/>
            <person name="DasSarma S."/>
            <person name="Woese C.R."/>
            <person name="Kyrpides N.C."/>
        </authorList>
    </citation>
    <scope>NUCLEOTIDE SEQUENCE [LARGE SCALE GENOMIC DNA]</scope>
    <source>
        <strain evidence="2">ATCC 49239 / DSM 5036 / JCM 8891 / ACAM 34</strain>
    </source>
</reference>
<dbReference type="EMBL" id="CP001365">
    <property type="protein sequence ID" value="ACM57940.1"/>
    <property type="molecule type" value="Genomic_DNA"/>
</dbReference>
<gene>
    <name evidence="1" type="ordered locus">Hlac_2364</name>
</gene>